<proteinExistence type="predicted"/>
<keyword evidence="2" id="KW-1185">Reference proteome</keyword>
<dbReference type="OrthoDB" id="5404599at2759"/>
<keyword evidence="1" id="KW-0418">Kinase</keyword>
<dbReference type="OMA" id="FWISTKP"/>
<evidence type="ECO:0000313" key="1">
    <source>
        <dbReference type="EMBL" id="CDM28158.1"/>
    </source>
</evidence>
<dbReference type="AlphaFoldDB" id="W6PV88"/>
<dbReference type="PANTHER" id="PTHR21310:SF54">
    <property type="entry name" value="AMINOGLYCOSIDE PHOSPHOTRANSFERASE DOMAIN-CONTAINING PROTEIN"/>
    <property type="match status" value="1"/>
</dbReference>
<sequence>MSSVPIRNSVTKISDSIWRLGCTIECNRTAEPDDTCAAAWKDGEDWYILRHTTSEQLPDATSANSPVRLIHEGESETIKFVQDKAPQVPVPEVIYSWVDGNRSFLVLKRVPGITLRDAWETMSATEQDSILDEVVHIVRALPGSLETGFIGAVECLSVRHFFREDLHPNPEIEERFHLYHPDLAPGNIIVSNQKLLAIINWESAGFYPRFWISTKPSISRGMNFHPPIPGIEETEWRKRLRVKLEEHGYPRFADWFMEWMRTKSR</sequence>
<reference evidence="1" key="1">
    <citation type="journal article" date="2014" name="Nat. Commun.">
        <title>Multiple recent horizontal transfers of a large genomic region in cheese making fungi.</title>
        <authorList>
            <person name="Cheeseman K."/>
            <person name="Ropars J."/>
            <person name="Renault P."/>
            <person name="Dupont J."/>
            <person name="Gouzy J."/>
            <person name="Branca A."/>
            <person name="Abraham A.L."/>
            <person name="Ceppi M."/>
            <person name="Conseiller E."/>
            <person name="Debuchy R."/>
            <person name="Malagnac F."/>
            <person name="Goarin A."/>
            <person name="Silar P."/>
            <person name="Lacoste S."/>
            <person name="Sallet E."/>
            <person name="Bensimon A."/>
            <person name="Giraud T."/>
            <person name="Brygoo Y."/>
        </authorList>
    </citation>
    <scope>NUCLEOTIDE SEQUENCE [LARGE SCALE GENOMIC DNA]</scope>
    <source>
        <strain evidence="1">FM164</strain>
    </source>
</reference>
<dbReference type="CDD" id="cd05120">
    <property type="entry name" value="APH_ChoK_like"/>
    <property type="match status" value="1"/>
</dbReference>
<dbReference type="GO" id="GO:0016301">
    <property type="term" value="F:kinase activity"/>
    <property type="evidence" value="ECO:0007669"/>
    <property type="project" value="UniProtKB-KW"/>
</dbReference>
<dbReference type="EMBL" id="HG792015">
    <property type="protein sequence ID" value="CDM28158.1"/>
    <property type="molecule type" value="Genomic_DNA"/>
</dbReference>
<evidence type="ECO:0000313" key="2">
    <source>
        <dbReference type="Proteomes" id="UP000030686"/>
    </source>
</evidence>
<gene>
    <name evidence="1" type="ORF">PROQFM164_S01g001969</name>
</gene>
<dbReference type="SUPFAM" id="SSF56112">
    <property type="entry name" value="Protein kinase-like (PK-like)"/>
    <property type="match status" value="1"/>
</dbReference>
<dbReference type="PANTHER" id="PTHR21310">
    <property type="entry name" value="AMINOGLYCOSIDE PHOSPHOTRANSFERASE-RELATED-RELATED"/>
    <property type="match status" value="1"/>
</dbReference>
<organism evidence="1 2">
    <name type="scientific">Penicillium roqueforti (strain FM164)</name>
    <dbReference type="NCBI Taxonomy" id="1365484"/>
    <lineage>
        <taxon>Eukaryota</taxon>
        <taxon>Fungi</taxon>
        <taxon>Dikarya</taxon>
        <taxon>Ascomycota</taxon>
        <taxon>Pezizomycotina</taxon>
        <taxon>Eurotiomycetes</taxon>
        <taxon>Eurotiomycetidae</taxon>
        <taxon>Eurotiales</taxon>
        <taxon>Aspergillaceae</taxon>
        <taxon>Penicillium</taxon>
    </lineage>
</organism>
<protein>
    <submittedName>
        <fullName evidence="1">Protein kinase-like domain</fullName>
    </submittedName>
</protein>
<dbReference type="InterPro" id="IPR051678">
    <property type="entry name" value="AGP_Transferase"/>
</dbReference>
<dbReference type="Proteomes" id="UP000030686">
    <property type="component" value="Unassembled WGS sequence"/>
</dbReference>
<name>W6PV88_PENRF</name>
<keyword evidence="1" id="KW-0808">Transferase</keyword>
<dbReference type="InterPro" id="IPR011009">
    <property type="entry name" value="Kinase-like_dom_sf"/>
</dbReference>
<dbReference type="Gene3D" id="3.90.1200.10">
    <property type="match status" value="1"/>
</dbReference>
<accession>W6PV88</accession>